<dbReference type="Proteomes" id="UP000015102">
    <property type="component" value="Unassembled WGS sequence"/>
</dbReference>
<protein>
    <submittedName>
        <fullName evidence="1">Uncharacterized protein</fullName>
    </submittedName>
</protein>
<dbReference type="Gene3D" id="3.50.7.10">
    <property type="entry name" value="GroEL"/>
    <property type="match status" value="1"/>
</dbReference>
<dbReference type="AlphaFoldDB" id="T1GT59"/>
<keyword evidence="2" id="KW-1185">Reference proteome</keyword>
<organism evidence="1 2">
    <name type="scientific">Megaselia scalaris</name>
    <name type="common">Humpbacked fly</name>
    <name type="synonym">Phora scalaris</name>
    <dbReference type="NCBI Taxonomy" id="36166"/>
    <lineage>
        <taxon>Eukaryota</taxon>
        <taxon>Metazoa</taxon>
        <taxon>Ecdysozoa</taxon>
        <taxon>Arthropoda</taxon>
        <taxon>Hexapoda</taxon>
        <taxon>Insecta</taxon>
        <taxon>Pterygota</taxon>
        <taxon>Neoptera</taxon>
        <taxon>Endopterygota</taxon>
        <taxon>Diptera</taxon>
        <taxon>Brachycera</taxon>
        <taxon>Muscomorpha</taxon>
        <taxon>Platypezoidea</taxon>
        <taxon>Phoridae</taxon>
        <taxon>Megaseliini</taxon>
        <taxon>Megaselia</taxon>
    </lineage>
</organism>
<reference evidence="2" key="1">
    <citation type="submission" date="2013-02" db="EMBL/GenBank/DDBJ databases">
        <authorList>
            <person name="Hughes D."/>
        </authorList>
    </citation>
    <scope>NUCLEOTIDE SEQUENCE</scope>
    <source>
        <strain>Durham</strain>
        <strain evidence="2">NC isolate 2 -- Noor lab</strain>
    </source>
</reference>
<dbReference type="EMBL" id="CAQQ02197757">
    <property type="status" value="NOT_ANNOTATED_CDS"/>
    <property type="molecule type" value="Genomic_DNA"/>
</dbReference>
<dbReference type="HOGENOM" id="CLU_2075844_0_0_1"/>
<sequence>MLDSMKIPIANIDKKSLIDVARTSLRTKLYPKLADILTDYAAQNNHRHFFIAMVMVHVAHHSDMPKRLESCYILTCNVFLEYEKSKVNSWFLKENSWILDARTEKETLRLNRQDLCKM</sequence>
<name>T1GT59_MEGSC</name>
<reference evidence="1" key="2">
    <citation type="submission" date="2015-06" db="UniProtKB">
        <authorList>
            <consortium name="EnsemblMetazoa"/>
        </authorList>
    </citation>
    <scope>IDENTIFICATION</scope>
</reference>
<evidence type="ECO:0000313" key="1">
    <source>
        <dbReference type="EnsemblMetazoa" id="MESCA006880-PA"/>
    </source>
</evidence>
<proteinExistence type="predicted"/>
<dbReference type="STRING" id="36166.T1GT59"/>
<accession>T1GT59</accession>
<dbReference type="EnsemblMetazoa" id="MESCA006880-RA">
    <property type="protein sequence ID" value="MESCA006880-PA"/>
    <property type="gene ID" value="MESCA006880"/>
</dbReference>
<dbReference type="InterPro" id="IPR027409">
    <property type="entry name" value="GroEL-like_apical_dom_sf"/>
</dbReference>
<dbReference type="SUPFAM" id="SSF52029">
    <property type="entry name" value="GroEL apical domain-like"/>
    <property type="match status" value="1"/>
</dbReference>
<evidence type="ECO:0000313" key="2">
    <source>
        <dbReference type="Proteomes" id="UP000015102"/>
    </source>
</evidence>